<keyword evidence="2" id="KW-1185">Reference proteome</keyword>
<protein>
    <submittedName>
        <fullName evidence="1">Uncharacterized protein</fullName>
    </submittedName>
</protein>
<proteinExistence type="predicted"/>
<reference evidence="1 2" key="1">
    <citation type="submission" date="2016-09" db="EMBL/GenBank/DDBJ databases">
        <title>Xenorhabdus thuongxuanensis sp. nov. and Xenorhabdus eapokensis sp. nov., isolated from Steinernema species.</title>
        <authorList>
            <person name="Kaempfer P."/>
            <person name="Tobias N.J."/>
            <person name="Phan Ke L."/>
            <person name="Bode H.B."/>
            <person name="Glaeser S.P."/>
        </authorList>
    </citation>
    <scope>NUCLEOTIDE SEQUENCE [LARGE SCALE GENOMIC DNA]</scope>
    <source>
        <strain evidence="1 2">DL20</strain>
    </source>
</reference>
<evidence type="ECO:0000313" key="2">
    <source>
        <dbReference type="Proteomes" id="UP000186268"/>
    </source>
</evidence>
<sequence>MGATPILFKFFKTLSDRNNITLQYTKKADYQAGLLSITNFKTISLQPFQQADAPNPERFLQIPLSKDLALYNLLTNHQAT</sequence>
<comment type="caution">
    <text evidence="1">The sequence shown here is derived from an EMBL/GenBank/DDBJ whole genome shotgun (WGS) entry which is preliminary data.</text>
</comment>
<dbReference type="EMBL" id="MKGQ01000001">
    <property type="protein sequence ID" value="OKP05745.1"/>
    <property type="molecule type" value="Genomic_DNA"/>
</dbReference>
<accession>A0A1Q5TZW3</accession>
<gene>
    <name evidence="1" type="ORF">Xedl_00232</name>
</gene>
<organism evidence="1 2">
    <name type="scientific">Xenorhabdus eapokensis</name>
    <dbReference type="NCBI Taxonomy" id="1873482"/>
    <lineage>
        <taxon>Bacteria</taxon>
        <taxon>Pseudomonadati</taxon>
        <taxon>Pseudomonadota</taxon>
        <taxon>Gammaproteobacteria</taxon>
        <taxon>Enterobacterales</taxon>
        <taxon>Morganellaceae</taxon>
        <taxon>Xenorhabdus</taxon>
    </lineage>
</organism>
<dbReference type="AlphaFoldDB" id="A0A1Q5TZW3"/>
<name>A0A1Q5TZW3_9GAMM</name>
<evidence type="ECO:0000313" key="1">
    <source>
        <dbReference type="EMBL" id="OKP05745.1"/>
    </source>
</evidence>
<dbReference type="Proteomes" id="UP000186268">
    <property type="component" value="Unassembled WGS sequence"/>
</dbReference>